<dbReference type="EMBL" id="JAUSUD010000001">
    <property type="protein sequence ID" value="MDQ0228778.1"/>
    <property type="molecule type" value="Genomic_DNA"/>
</dbReference>
<comment type="caution">
    <text evidence="2">The sequence shown here is derived from an EMBL/GenBank/DDBJ whole genome shotgun (WGS) entry which is preliminary data.</text>
</comment>
<dbReference type="RefSeq" id="WP_307335411.1">
    <property type="nucleotide sequence ID" value="NZ_JAUSUD010000001.1"/>
</dbReference>
<dbReference type="Pfam" id="PF02585">
    <property type="entry name" value="PIG-L"/>
    <property type="match status" value="1"/>
</dbReference>
<accession>A0ABT9Z947</accession>
<dbReference type="InterPro" id="IPR024078">
    <property type="entry name" value="LmbE-like_dom_sf"/>
</dbReference>
<dbReference type="Proteomes" id="UP001234495">
    <property type="component" value="Unassembled WGS sequence"/>
</dbReference>
<organism evidence="2 3">
    <name type="scientific">Metabacillus malikii</name>
    <dbReference type="NCBI Taxonomy" id="1504265"/>
    <lineage>
        <taxon>Bacteria</taxon>
        <taxon>Bacillati</taxon>
        <taxon>Bacillota</taxon>
        <taxon>Bacilli</taxon>
        <taxon>Bacillales</taxon>
        <taxon>Bacillaceae</taxon>
        <taxon>Metabacillus</taxon>
    </lineage>
</organism>
<evidence type="ECO:0000313" key="2">
    <source>
        <dbReference type="EMBL" id="MDQ0228778.1"/>
    </source>
</evidence>
<proteinExistence type="predicted"/>
<gene>
    <name evidence="2" type="ORF">J2S19_000028</name>
</gene>
<sequence>MENKLDILAFGAHPDDVEIGMGGTIAKYIKKGYKIGICDLTKAELSSNGNVQSRQEEAGKAAKILGVTERIQLTLPDRGLYITDSAIQEIVKVIRTFQPSVIFTPYFEDRHPDHGHCTKLVEEAIFSAGIRKYQQIEKLPAHHIENNYYYMINGAHQPDFVVNITETMQAKIDSLNAYESQFVKISDSIDTPLTNGYIETVKSRERLFGQQVGVQFAEGFKIKKPLLINEDLIGERL</sequence>
<comment type="cofactor">
    <cofactor evidence="1">
        <name>Zn(2+)</name>
        <dbReference type="ChEBI" id="CHEBI:29105"/>
    </cofactor>
</comment>
<dbReference type="NCBIfam" id="TIGR04001">
    <property type="entry name" value="thiol_BshB1"/>
    <property type="match status" value="1"/>
</dbReference>
<protein>
    <submittedName>
        <fullName evidence="2">Bacillithiol biosynthesis deacetylase BshB1</fullName>
    </submittedName>
</protein>
<keyword evidence="3" id="KW-1185">Reference proteome</keyword>
<dbReference type="SUPFAM" id="SSF102588">
    <property type="entry name" value="LmbE-like"/>
    <property type="match status" value="1"/>
</dbReference>
<dbReference type="PANTHER" id="PTHR12993">
    <property type="entry name" value="N-ACETYLGLUCOSAMINYL-PHOSPHATIDYLINOSITOL DE-N-ACETYLASE-RELATED"/>
    <property type="match status" value="1"/>
</dbReference>
<name>A0ABT9Z947_9BACI</name>
<dbReference type="InterPro" id="IPR003737">
    <property type="entry name" value="GlcNAc_PI_deacetylase-related"/>
</dbReference>
<dbReference type="Gene3D" id="3.40.50.10320">
    <property type="entry name" value="LmbE-like"/>
    <property type="match status" value="1"/>
</dbReference>
<dbReference type="PANTHER" id="PTHR12993:SF30">
    <property type="entry name" value="N-ACETYL-ALPHA-D-GLUCOSAMINYL L-MALATE DEACETYLASE 1"/>
    <property type="match status" value="1"/>
</dbReference>
<dbReference type="InterPro" id="IPR023842">
    <property type="entry name" value="Bacillithiol_biosynth_BshB1"/>
</dbReference>
<evidence type="ECO:0000256" key="1">
    <source>
        <dbReference type="ARBA" id="ARBA00001947"/>
    </source>
</evidence>
<reference evidence="2 3" key="1">
    <citation type="submission" date="2023-07" db="EMBL/GenBank/DDBJ databases">
        <title>Genomic Encyclopedia of Type Strains, Phase IV (KMG-IV): sequencing the most valuable type-strain genomes for metagenomic binning, comparative biology and taxonomic classification.</title>
        <authorList>
            <person name="Goeker M."/>
        </authorList>
    </citation>
    <scope>NUCLEOTIDE SEQUENCE [LARGE SCALE GENOMIC DNA]</scope>
    <source>
        <strain evidence="2 3">DSM 29005</strain>
    </source>
</reference>
<evidence type="ECO:0000313" key="3">
    <source>
        <dbReference type="Proteomes" id="UP001234495"/>
    </source>
</evidence>